<reference evidence="2 3" key="2">
    <citation type="journal article" date="2019" name="G3 (Bethesda)">
        <title>Hybrid Assembly of the Genome of the Entomopathogenic Nematode Steinernema carpocapsae Identifies the X-Chromosome.</title>
        <authorList>
            <person name="Serra L."/>
            <person name="Macchietto M."/>
            <person name="Macias-Munoz A."/>
            <person name="McGill C.J."/>
            <person name="Rodriguez I.M."/>
            <person name="Rodriguez B."/>
            <person name="Murad R."/>
            <person name="Mortazavi A."/>
        </authorList>
    </citation>
    <scope>NUCLEOTIDE SEQUENCE [LARGE SCALE GENOMIC DNA]</scope>
    <source>
        <strain evidence="2 3">ALL</strain>
    </source>
</reference>
<dbReference type="PROSITE" id="PS50006">
    <property type="entry name" value="FHA_DOMAIN"/>
    <property type="match status" value="1"/>
</dbReference>
<gene>
    <name evidence="2" type="ORF">L596_022089</name>
</gene>
<name>A0A4U5MKP6_STECR</name>
<sequence length="197" mass="22189">MNVGNGNLKQPPKPVEKIAAETGQNHHSDLGQPQLISSINVTRVQPDFYLESTMMKYPQLSKFDDIGISVLARYLHTEEVSSDEKSAIKISTTHSKLEYHLHERPTKADDLELKMAVLNGTLVHGRRDQSALIQANFSLISSKASFESFDALEFYHEKLHRQVEFVQDRDVLRFGAQKEMFASIQDCSTFNCSASSS</sequence>
<dbReference type="EMBL" id="AZBU02000007">
    <property type="protein sequence ID" value="TKR70016.1"/>
    <property type="molecule type" value="Genomic_DNA"/>
</dbReference>
<dbReference type="Proteomes" id="UP000298663">
    <property type="component" value="Unassembled WGS sequence"/>
</dbReference>
<accession>A0A4U5MKP6</accession>
<reference evidence="2 3" key="1">
    <citation type="journal article" date="2015" name="Genome Biol.">
        <title>Comparative genomics of Steinernema reveals deeply conserved gene regulatory networks.</title>
        <authorList>
            <person name="Dillman A.R."/>
            <person name="Macchietto M."/>
            <person name="Porter C.F."/>
            <person name="Rogers A."/>
            <person name="Williams B."/>
            <person name="Antoshechkin I."/>
            <person name="Lee M.M."/>
            <person name="Goodwin Z."/>
            <person name="Lu X."/>
            <person name="Lewis E.E."/>
            <person name="Goodrich-Blair H."/>
            <person name="Stock S.P."/>
            <person name="Adams B.J."/>
            <person name="Sternberg P.W."/>
            <person name="Mortazavi A."/>
        </authorList>
    </citation>
    <scope>NUCLEOTIDE SEQUENCE [LARGE SCALE GENOMIC DNA]</scope>
    <source>
        <strain evidence="2 3">ALL</strain>
    </source>
</reference>
<evidence type="ECO:0000313" key="3">
    <source>
        <dbReference type="Proteomes" id="UP000298663"/>
    </source>
</evidence>
<dbReference type="AlphaFoldDB" id="A0A4U5MKP6"/>
<evidence type="ECO:0000313" key="2">
    <source>
        <dbReference type="EMBL" id="TKR70016.1"/>
    </source>
</evidence>
<feature type="domain" description="FHA" evidence="1">
    <location>
        <begin position="69"/>
        <end position="128"/>
    </location>
</feature>
<evidence type="ECO:0000259" key="1">
    <source>
        <dbReference type="PROSITE" id="PS50006"/>
    </source>
</evidence>
<comment type="caution">
    <text evidence="2">The sequence shown here is derived from an EMBL/GenBank/DDBJ whole genome shotgun (WGS) entry which is preliminary data.</text>
</comment>
<protein>
    <recommendedName>
        <fullName evidence="1">FHA domain-containing protein</fullName>
    </recommendedName>
</protein>
<dbReference type="OrthoDB" id="206950at2759"/>
<keyword evidence="3" id="KW-1185">Reference proteome</keyword>
<dbReference type="InterPro" id="IPR000253">
    <property type="entry name" value="FHA_dom"/>
</dbReference>
<organism evidence="2 3">
    <name type="scientific">Steinernema carpocapsae</name>
    <name type="common">Entomopathogenic nematode</name>
    <dbReference type="NCBI Taxonomy" id="34508"/>
    <lineage>
        <taxon>Eukaryota</taxon>
        <taxon>Metazoa</taxon>
        <taxon>Ecdysozoa</taxon>
        <taxon>Nematoda</taxon>
        <taxon>Chromadorea</taxon>
        <taxon>Rhabditida</taxon>
        <taxon>Tylenchina</taxon>
        <taxon>Panagrolaimomorpha</taxon>
        <taxon>Strongyloidoidea</taxon>
        <taxon>Steinernematidae</taxon>
        <taxon>Steinernema</taxon>
    </lineage>
</organism>
<proteinExistence type="predicted"/>